<organism evidence="1 2">
    <name type="scientific">Actinomadura bangladeshensis</name>
    <dbReference type="NCBI Taxonomy" id="453573"/>
    <lineage>
        <taxon>Bacteria</taxon>
        <taxon>Bacillati</taxon>
        <taxon>Actinomycetota</taxon>
        <taxon>Actinomycetes</taxon>
        <taxon>Streptosporangiales</taxon>
        <taxon>Thermomonosporaceae</taxon>
        <taxon>Actinomadura</taxon>
    </lineage>
</organism>
<proteinExistence type="predicted"/>
<evidence type="ECO:0000313" key="2">
    <source>
        <dbReference type="Proteomes" id="UP000295431"/>
    </source>
</evidence>
<dbReference type="OrthoDB" id="3541554at2"/>
<reference evidence="1 2" key="1">
    <citation type="submission" date="2019-03" db="EMBL/GenBank/DDBJ databases">
        <title>Draft genome sequences of novel Actinobacteria.</title>
        <authorList>
            <person name="Sahin N."/>
            <person name="Ay H."/>
            <person name="Saygin H."/>
        </authorList>
    </citation>
    <scope>NUCLEOTIDE SEQUENCE [LARGE SCALE GENOMIC DNA]</scope>
    <source>
        <strain evidence="1 2">DSM 45347</strain>
    </source>
</reference>
<gene>
    <name evidence="1" type="ORF">E1284_39740</name>
</gene>
<dbReference type="RefSeq" id="WP_131945287.1">
    <property type="nucleotide sequence ID" value="NZ_BAAAMX010000032.1"/>
</dbReference>
<protein>
    <submittedName>
        <fullName evidence="1">Gas vesicle protein</fullName>
    </submittedName>
</protein>
<dbReference type="InterPro" id="IPR007804">
    <property type="entry name" value="GvpG"/>
</dbReference>
<dbReference type="Pfam" id="PF05120">
    <property type="entry name" value="GvpG"/>
    <property type="match status" value="1"/>
</dbReference>
<evidence type="ECO:0000313" key="1">
    <source>
        <dbReference type="EMBL" id="TDC02034.1"/>
    </source>
</evidence>
<dbReference type="Proteomes" id="UP000295431">
    <property type="component" value="Unassembled WGS sequence"/>
</dbReference>
<dbReference type="EMBL" id="SMJW01000456">
    <property type="protein sequence ID" value="TDC02034.1"/>
    <property type="molecule type" value="Genomic_DNA"/>
</dbReference>
<comment type="caution">
    <text evidence="1">The sequence shown here is derived from an EMBL/GenBank/DDBJ whole genome shotgun (WGS) entry which is preliminary data.</text>
</comment>
<sequence>MGLFTGLVTLPLAPVKGVMWLAETLTEQAEAQLYDPGRIAAEMQEVADEVAAGEITEEEAAAREDDLIRRLNEGRARGYRPGP</sequence>
<keyword evidence="2" id="KW-1185">Reference proteome</keyword>
<accession>A0A4R4N2H0</accession>
<name>A0A4R4N2H0_9ACTN</name>
<dbReference type="AlphaFoldDB" id="A0A4R4N2H0"/>